<dbReference type="Pfam" id="PF03990">
    <property type="entry name" value="DUF348"/>
    <property type="match status" value="1"/>
</dbReference>
<dbReference type="Gene3D" id="2.40.40.10">
    <property type="entry name" value="RlpA-like domain"/>
    <property type="match status" value="1"/>
</dbReference>
<reference evidence="3" key="1">
    <citation type="submission" date="2016-08" db="EMBL/GenBank/DDBJ databases">
        <authorList>
            <person name="Seilhamer J.J."/>
        </authorList>
    </citation>
    <scope>NUCLEOTIDE SEQUENCE</scope>
    <source>
        <strain evidence="3">86</strain>
    </source>
</reference>
<dbReference type="InterPro" id="IPR011098">
    <property type="entry name" value="G5_dom"/>
</dbReference>
<dbReference type="InterPro" id="IPR051933">
    <property type="entry name" value="Resuscitation_pf_RpfB"/>
</dbReference>
<name>A0A212LX29_9FIRM</name>
<dbReference type="InterPro" id="IPR036908">
    <property type="entry name" value="RlpA-like_sf"/>
</dbReference>
<dbReference type="PROSITE" id="PS51109">
    <property type="entry name" value="G5"/>
    <property type="match status" value="1"/>
</dbReference>
<sequence length="329" mass="35588">MRDEKAVLAKYGQKKVALIVALLLASLLATGFVWAQKKVQILADGQFYTVKTMYKNPHKILQKAGIALGPEDEIRLSTTGVETGTVIEVFRAVPVTVNFQGKTFTLLTGKPTVREVASQVGVPEDKIKLTPGEDARPVAGMNIRAVVLTEKIEEQEVPDLYQVVRQPDPTLEKGVEEIAQPGENGIKKATVRVRFEDGAKVSADVLSEIVAVSSKPQIIRVGTRDTVDTSRGTMHFRDVRHMEATAYLPTDGSPQGLTATGIAARRGIVAVDPDVIPLGTRVYVPGYGMGLAADVGGAIVGDKIDLCVESSREAWQFGRRIVKVYILAE</sequence>
<dbReference type="EMBL" id="FMJE01000004">
    <property type="protein sequence ID" value="SCM82078.1"/>
    <property type="molecule type" value="Genomic_DNA"/>
</dbReference>
<evidence type="ECO:0000313" key="3">
    <source>
        <dbReference type="EMBL" id="SCM82078.1"/>
    </source>
</evidence>
<dbReference type="SMART" id="SM01208">
    <property type="entry name" value="G5"/>
    <property type="match status" value="1"/>
</dbReference>
<dbReference type="PANTHER" id="PTHR39160">
    <property type="entry name" value="CELL WALL-BINDING PROTEIN YOCH"/>
    <property type="match status" value="1"/>
</dbReference>
<accession>A0A212LX29</accession>
<feature type="domain" description="G5" evidence="2">
    <location>
        <begin position="145"/>
        <end position="225"/>
    </location>
</feature>
<dbReference type="Pfam" id="PF07501">
    <property type="entry name" value="G5"/>
    <property type="match status" value="1"/>
</dbReference>
<dbReference type="SUPFAM" id="SSF50685">
    <property type="entry name" value="Barwin-like endoglucanases"/>
    <property type="match status" value="1"/>
</dbReference>
<dbReference type="RefSeq" id="WP_288184844.1">
    <property type="nucleotide sequence ID" value="NZ_LT608335.1"/>
</dbReference>
<dbReference type="InterPro" id="IPR007137">
    <property type="entry name" value="DUF348"/>
</dbReference>
<dbReference type="InterPro" id="IPR010611">
    <property type="entry name" value="3D_dom"/>
</dbReference>
<organism evidence="3">
    <name type="scientific">uncultured Sporomusa sp</name>
    <dbReference type="NCBI Taxonomy" id="307249"/>
    <lineage>
        <taxon>Bacteria</taxon>
        <taxon>Bacillati</taxon>
        <taxon>Bacillota</taxon>
        <taxon>Negativicutes</taxon>
        <taxon>Selenomonadales</taxon>
        <taxon>Sporomusaceae</taxon>
        <taxon>Sporomusa</taxon>
        <taxon>environmental samples</taxon>
    </lineage>
</organism>
<dbReference type="Pfam" id="PF06725">
    <property type="entry name" value="3D"/>
    <property type="match status" value="1"/>
</dbReference>
<dbReference type="CDD" id="cd22786">
    <property type="entry name" value="DPBB_YuiC-like"/>
    <property type="match status" value="1"/>
</dbReference>
<dbReference type="AlphaFoldDB" id="A0A212LX29"/>
<dbReference type="PANTHER" id="PTHR39160:SF4">
    <property type="entry name" value="RESUSCITATION-PROMOTING FACTOR RPFB"/>
    <property type="match status" value="1"/>
</dbReference>
<proteinExistence type="predicted"/>
<dbReference type="GO" id="GO:0009254">
    <property type="term" value="P:peptidoglycan turnover"/>
    <property type="evidence" value="ECO:0007669"/>
    <property type="project" value="InterPro"/>
</dbReference>
<evidence type="ECO:0000256" key="1">
    <source>
        <dbReference type="ARBA" id="ARBA00022729"/>
    </source>
</evidence>
<protein>
    <recommendedName>
        <fullName evidence="2">G5 domain-containing protein</fullName>
    </recommendedName>
</protein>
<dbReference type="GO" id="GO:0019867">
    <property type="term" value="C:outer membrane"/>
    <property type="evidence" value="ECO:0007669"/>
    <property type="project" value="InterPro"/>
</dbReference>
<evidence type="ECO:0000259" key="2">
    <source>
        <dbReference type="PROSITE" id="PS51109"/>
    </source>
</evidence>
<gene>
    <name evidence="3" type="ORF">KL86SPO_40563</name>
</gene>
<dbReference type="GO" id="GO:0004553">
    <property type="term" value="F:hydrolase activity, hydrolyzing O-glycosyl compounds"/>
    <property type="evidence" value="ECO:0007669"/>
    <property type="project" value="InterPro"/>
</dbReference>
<dbReference type="Gene3D" id="2.20.230.10">
    <property type="entry name" value="Resuscitation-promoting factor rpfb"/>
    <property type="match status" value="1"/>
</dbReference>
<keyword evidence="1" id="KW-0732">Signal</keyword>